<proteinExistence type="predicted"/>
<evidence type="ECO:0008006" key="5">
    <source>
        <dbReference type="Google" id="ProtNLM"/>
    </source>
</evidence>
<gene>
    <name evidence="3" type="ORF">PENDEC_c041G02507</name>
</gene>
<dbReference type="Pfam" id="PF02894">
    <property type="entry name" value="GFO_IDH_MocA_C"/>
    <property type="match status" value="1"/>
</dbReference>
<dbReference type="OrthoDB" id="64915at2759"/>
<accession>A0A1V6NS91</accession>
<dbReference type="Proteomes" id="UP000191522">
    <property type="component" value="Unassembled WGS sequence"/>
</dbReference>
<protein>
    <recommendedName>
        <fullName evidence="5">Gfo/Idh/MocA-like oxidoreductase N-terminal domain-containing protein</fullName>
    </recommendedName>
</protein>
<dbReference type="GO" id="GO:0006740">
    <property type="term" value="P:NADPH regeneration"/>
    <property type="evidence" value="ECO:0007669"/>
    <property type="project" value="TreeGrafter"/>
</dbReference>
<feature type="domain" description="Gfo/Idh/MocA-like oxidoreductase N-terminal" evidence="1">
    <location>
        <begin position="17"/>
        <end position="94"/>
    </location>
</feature>
<dbReference type="SUPFAM" id="SSF51735">
    <property type="entry name" value="NAD(P)-binding Rossmann-fold domains"/>
    <property type="match status" value="1"/>
</dbReference>
<dbReference type="InterPro" id="IPR036291">
    <property type="entry name" value="NAD(P)-bd_dom_sf"/>
</dbReference>
<dbReference type="EMBL" id="MDYL01000041">
    <property type="protein sequence ID" value="OQD67236.1"/>
    <property type="molecule type" value="Genomic_DNA"/>
</dbReference>
<dbReference type="Gene3D" id="3.30.360.10">
    <property type="entry name" value="Dihydrodipicolinate Reductase, domain 2"/>
    <property type="match status" value="1"/>
</dbReference>
<dbReference type="InterPro" id="IPR000683">
    <property type="entry name" value="Gfo/Idh/MocA-like_OxRdtase_N"/>
</dbReference>
<dbReference type="GO" id="GO:0000166">
    <property type="term" value="F:nucleotide binding"/>
    <property type="evidence" value="ECO:0007669"/>
    <property type="project" value="InterPro"/>
</dbReference>
<comment type="caution">
    <text evidence="3">The sequence shown here is derived from an EMBL/GenBank/DDBJ whole genome shotgun (WGS) entry which is preliminary data.</text>
</comment>
<dbReference type="InterPro" id="IPR004104">
    <property type="entry name" value="Gfo/Idh/MocA-like_OxRdtase_C"/>
</dbReference>
<reference evidence="4" key="1">
    <citation type="journal article" date="2017" name="Nat. Microbiol.">
        <title>Global analysis of biosynthetic gene clusters reveals vast potential of secondary metabolite production in Penicillium species.</title>
        <authorList>
            <person name="Nielsen J.C."/>
            <person name="Grijseels S."/>
            <person name="Prigent S."/>
            <person name="Ji B."/>
            <person name="Dainat J."/>
            <person name="Nielsen K.F."/>
            <person name="Frisvad J.C."/>
            <person name="Workman M."/>
            <person name="Nielsen J."/>
        </authorList>
    </citation>
    <scope>NUCLEOTIDE SEQUENCE [LARGE SCALE GENOMIC DNA]</scope>
    <source>
        <strain evidence="4">IBT 11843</strain>
    </source>
</reference>
<evidence type="ECO:0000313" key="4">
    <source>
        <dbReference type="Proteomes" id="UP000191522"/>
    </source>
</evidence>
<dbReference type="AlphaFoldDB" id="A0A1V6NS91"/>
<dbReference type="GO" id="GO:0005737">
    <property type="term" value="C:cytoplasm"/>
    <property type="evidence" value="ECO:0007669"/>
    <property type="project" value="TreeGrafter"/>
</dbReference>
<dbReference type="PANTHER" id="PTHR42840">
    <property type="entry name" value="NAD(P)-BINDING ROSSMANN-FOLD SUPERFAMILY PROTEIN-RELATED"/>
    <property type="match status" value="1"/>
</dbReference>
<dbReference type="Pfam" id="PF01408">
    <property type="entry name" value="GFO_IDH_MocA"/>
    <property type="match status" value="1"/>
</dbReference>
<evidence type="ECO:0000259" key="1">
    <source>
        <dbReference type="Pfam" id="PF01408"/>
    </source>
</evidence>
<dbReference type="STRING" id="69771.A0A1V6NS91"/>
<dbReference type="Gene3D" id="3.40.50.720">
    <property type="entry name" value="NAD(P)-binding Rossmann-like Domain"/>
    <property type="match status" value="1"/>
</dbReference>
<sequence>MSRKLGLGIIGAGEVFQFHVPHKTTTPQEVIDHPDVEVVFILTFDDSHAPLACAILKAGKHVFIEKPVTLSLPSLESMIDAEKNAPNGARVFVGYMRRYAPSFVEAFKREIATIPKILYARVRDFSGPNTNFVNQSGTFQVQNSDQRDARLEDLFAEAFPNEPITDEKRKYCRFLGSLGSHDISLMREVLGFPEDVVAVSVNDPFYTAMTFRNTDGSTFSTTYESGIDEVPMSDAHMAVYGATKRVIVKYDSPYAKGLPIYVEVDEVNERGEAQHRSVLSSYEDAYTAELQELYETVVNAKPIKSTVSDAKQDLQIYDMMYRRFSQQV</sequence>
<feature type="domain" description="Gfo/Idh/MocA-like oxidoreductase C-terminal" evidence="2">
    <location>
        <begin position="171"/>
        <end position="326"/>
    </location>
</feature>
<evidence type="ECO:0000313" key="3">
    <source>
        <dbReference type="EMBL" id="OQD67236.1"/>
    </source>
</evidence>
<dbReference type="PANTHER" id="PTHR42840:SF7">
    <property type="entry name" value="BINDING ROSSMANN FOLD OXIDOREDUCTASE, PUTATIVE (AFU_ORTHOLOGUE AFUA_4G10190)-RELATED"/>
    <property type="match status" value="1"/>
</dbReference>
<organism evidence="3 4">
    <name type="scientific">Penicillium decumbens</name>
    <dbReference type="NCBI Taxonomy" id="69771"/>
    <lineage>
        <taxon>Eukaryota</taxon>
        <taxon>Fungi</taxon>
        <taxon>Dikarya</taxon>
        <taxon>Ascomycota</taxon>
        <taxon>Pezizomycotina</taxon>
        <taxon>Eurotiomycetes</taxon>
        <taxon>Eurotiomycetidae</taxon>
        <taxon>Eurotiales</taxon>
        <taxon>Aspergillaceae</taxon>
        <taxon>Penicillium</taxon>
    </lineage>
</organism>
<dbReference type="OMA" id="GYMKQYD"/>
<dbReference type="GO" id="GO:0016491">
    <property type="term" value="F:oxidoreductase activity"/>
    <property type="evidence" value="ECO:0007669"/>
    <property type="project" value="TreeGrafter"/>
</dbReference>
<keyword evidence="4" id="KW-1185">Reference proteome</keyword>
<name>A0A1V6NS91_PENDC</name>
<evidence type="ECO:0000259" key="2">
    <source>
        <dbReference type="Pfam" id="PF02894"/>
    </source>
</evidence>